<protein>
    <submittedName>
        <fullName evidence="1">Uncharacterized protein</fullName>
    </submittedName>
</protein>
<dbReference type="Proteomes" id="UP001595912">
    <property type="component" value="Unassembled WGS sequence"/>
</dbReference>
<dbReference type="EMBL" id="JBHSIU010000028">
    <property type="protein sequence ID" value="MFC5001003.1"/>
    <property type="molecule type" value="Genomic_DNA"/>
</dbReference>
<dbReference type="RefSeq" id="WP_380117567.1">
    <property type="nucleotide sequence ID" value="NZ_JBHSIU010000028.1"/>
</dbReference>
<reference evidence="2" key="1">
    <citation type="journal article" date="2019" name="Int. J. Syst. Evol. Microbiol.">
        <title>The Global Catalogue of Microorganisms (GCM) 10K type strain sequencing project: providing services to taxonomists for standard genome sequencing and annotation.</title>
        <authorList>
            <consortium name="The Broad Institute Genomics Platform"/>
            <consortium name="The Broad Institute Genome Sequencing Center for Infectious Disease"/>
            <person name="Wu L."/>
            <person name="Ma J."/>
        </authorList>
    </citation>
    <scope>NUCLEOTIDE SEQUENCE [LARGE SCALE GENOMIC DNA]</scope>
    <source>
        <strain evidence="2">CGMCC 4.7152</strain>
    </source>
</reference>
<name>A0ABV9VXF6_9ACTN</name>
<evidence type="ECO:0000313" key="2">
    <source>
        <dbReference type="Proteomes" id="UP001595912"/>
    </source>
</evidence>
<accession>A0ABV9VXF6</accession>
<proteinExistence type="predicted"/>
<comment type="caution">
    <text evidence="1">The sequence shown here is derived from an EMBL/GenBank/DDBJ whole genome shotgun (WGS) entry which is preliminary data.</text>
</comment>
<sequence length="68" mass="7434">MAGPSVREGVQHLRRLFGGRRSPGVELAVTALAGAIPERSIRELAVSYVTVLVETYESQVPERITRVT</sequence>
<evidence type="ECO:0000313" key="1">
    <source>
        <dbReference type="EMBL" id="MFC5001003.1"/>
    </source>
</evidence>
<organism evidence="1 2">
    <name type="scientific">Dactylosporangium cerinum</name>
    <dbReference type="NCBI Taxonomy" id="1434730"/>
    <lineage>
        <taxon>Bacteria</taxon>
        <taxon>Bacillati</taxon>
        <taxon>Actinomycetota</taxon>
        <taxon>Actinomycetes</taxon>
        <taxon>Micromonosporales</taxon>
        <taxon>Micromonosporaceae</taxon>
        <taxon>Dactylosporangium</taxon>
    </lineage>
</organism>
<gene>
    <name evidence="1" type="ORF">ACFPIJ_24585</name>
</gene>
<keyword evidence="2" id="KW-1185">Reference proteome</keyword>